<accession>A0AAN6DP12</accession>
<feature type="transmembrane region" description="Helical" evidence="5">
    <location>
        <begin position="21"/>
        <end position="39"/>
    </location>
</feature>
<evidence type="ECO:0000256" key="5">
    <source>
        <dbReference type="SAM" id="Phobius"/>
    </source>
</evidence>
<sequence length="116" mass="13270">MAISGEVSELRLRSKTQSVGFFFNYCFSTIWNVVVPYMFNVDEGNLGGKIGFIYFATCAIAVVVLYFEMPETKDMTYEQLDHLFERKVPARKFRKVFAESTDASAVILDVKLVDEE</sequence>
<dbReference type="GO" id="GO:0005351">
    <property type="term" value="F:carbohydrate:proton symporter activity"/>
    <property type="evidence" value="ECO:0007669"/>
    <property type="project" value="TreeGrafter"/>
</dbReference>
<comment type="subcellular location">
    <subcellularLocation>
        <location evidence="1">Membrane</location>
        <topology evidence="1">Multi-pass membrane protein</topology>
    </subcellularLocation>
</comment>
<evidence type="ECO:0000256" key="1">
    <source>
        <dbReference type="ARBA" id="ARBA00004141"/>
    </source>
</evidence>
<dbReference type="SUPFAM" id="SSF103473">
    <property type="entry name" value="MFS general substrate transporter"/>
    <property type="match status" value="1"/>
</dbReference>
<feature type="transmembrane region" description="Helical" evidence="5">
    <location>
        <begin position="51"/>
        <end position="67"/>
    </location>
</feature>
<dbReference type="InterPro" id="IPR005828">
    <property type="entry name" value="MFS_sugar_transport-like"/>
</dbReference>
<evidence type="ECO:0000256" key="2">
    <source>
        <dbReference type="ARBA" id="ARBA00022692"/>
    </source>
</evidence>
<evidence type="ECO:0000256" key="3">
    <source>
        <dbReference type="ARBA" id="ARBA00022989"/>
    </source>
</evidence>
<proteinExistence type="predicted"/>
<dbReference type="InterPro" id="IPR050360">
    <property type="entry name" value="MFS_Sugar_Transporters"/>
</dbReference>
<dbReference type="GO" id="GO:0016020">
    <property type="term" value="C:membrane"/>
    <property type="evidence" value="ECO:0007669"/>
    <property type="project" value="UniProtKB-SubCell"/>
</dbReference>
<evidence type="ECO:0000313" key="6">
    <source>
        <dbReference type="EMBL" id="KAI1608898.1"/>
    </source>
</evidence>
<dbReference type="PANTHER" id="PTHR48022">
    <property type="entry name" value="PLASTIDIC GLUCOSE TRANSPORTER 4"/>
    <property type="match status" value="1"/>
</dbReference>
<dbReference type="Proteomes" id="UP001203852">
    <property type="component" value="Unassembled WGS sequence"/>
</dbReference>
<dbReference type="EMBL" id="MU404362">
    <property type="protein sequence ID" value="KAI1608898.1"/>
    <property type="molecule type" value="Genomic_DNA"/>
</dbReference>
<dbReference type="AlphaFoldDB" id="A0AAN6DP12"/>
<organism evidence="6 7">
    <name type="scientific">Exophiala viscosa</name>
    <dbReference type="NCBI Taxonomy" id="2486360"/>
    <lineage>
        <taxon>Eukaryota</taxon>
        <taxon>Fungi</taxon>
        <taxon>Dikarya</taxon>
        <taxon>Ascomycota</taxon>
        <taxon>Pezizomycotina</taxon>
        <taxon>Eurotiomycetes</taxon>
        <taxon>Chaetothyriomycetidae</taxon>
        <taxon>Chaetothyriales</taxon>
        <taxon>Herpotrichiellaceae</taxon>
        <taxon>Exophiala</taxon>
    </lineage>
</organism>
<dbReference type="Pfam" id="PF00083">
    <property type="entry name" value="Sugar_tr"/>
    <property type="match status" value="1"/>
</dbReference>
<comment type="caution">
    <text evidence="6">The sequence shown here is derived from an EMBL/GenBank/DDBJ whole genome shotgun (WGS) entry which is preliminary data.</text>
</comment>
<name>A0AAN6DP12_9EURO</name>
<dbReference type="InterPro" id="IPR036259">
    <property type="entry name" value="MFS_trans_sf"/>
</dbReference>
<keyword evidence="2 5" id="KW-0812">Transmembrane</keyword>
<keyword evidence="3 5" id="KW-1133">Transmembrane helix</keyword>
<evidence type="ECO:0000256" key="4">
    <source>
        <dbReference type="ARBA" id="ARBA00023136"/>
    </source>
</evidence>
<protein>
    <recommendedName>
        <fullName evidence="8">Major facilitator superfamily (MFS) profile domain-containing protein</fullName>
    </recommendedName>
</protein>
<reference evidence="6" key="1">
    <citation type="journal article" date="2022" name="bioRxiv">
        <title>Deciphering the potential niche of two novel black yeast fungi from a biological soil crust based on their genomes, phenotypes, and melanin regulation.</title>
        <authorList>
            <consortium name="DOE Joint Genome Institute"/>
            <person name="Carr E.C."/>
            <person name="Barton Q."/>
            <person name="Grambo S."/>
            <person name="Sullivan M."/>
            <person name="Renfro C.M."/>
            <person name="Kuo A."/>
            <person name="Pangilinan J."/>
            <person name="Lipzen A."/>
            <person name="Keymanesh K."/>
            <person name="Savage E."/>
            <person name="Barry K."/>
            <person name="Grigoriev I.V."/>
            <person name="Riekhof W.R."/>
            <person name="Harris S.S."/>
        </authorList>
    </citation>
    <scope>NUCLEOTIDE SEQUENCE</scope>
    <source>
        <strain evidence="6">JF 03-4F</strain>
    </source>
</reference>
<evidence type="ECO:0000313" key="7">
    <source>
        <dbReference type="Proteomes" id="UP001203852"/>
    </source>
</evidence>
<gene>
    <name evidence="6" type="ORF">EDD36DRAFT_469215</name>
</gene>
<dbReference type="PANTHER" id="PTHR48022:SF2">
    <property type="entry name" value="PLASTIDIC GLUCOSE TRANSPORTER 4"/>
    <property type="match status" value="1"/>
</dbReference>
<evidence type="ECO:0008006" key="8">
    <source>
        <dbReference type="Google" id="ProtNLM"/>
    </source>
</evidence>
<dbReference type="Gene3D" id="1.20.1250.20">
    <property type="entry name" value="MFS general substrate transporter like domains"/>
    <property type="match status" value="1"/>
</dbReference>
<keyword evidence="4 5" id="KW-0472">Membrane</keyword>
<keyword evidence="7" id="KW-1185">Reference proteome</keyword>